<evidence type="ECO:0000256" key="2">
    <source>
        <dbReference type="ARBA" id="ARBA00009638"/>
    </source>
</evidence>
<keyword evidence="7" id="KW-0342">GTP-binding</keyword>
<organism evidence="12 13">
    <name type="scientific">Cyclotella cryptica</name>
    <dbReference type="NCBI Taxonomy" id="29204"/>
    <lineage>
        <taxon>Eukaryota</taxon>
        <taxon>Sar</taxon>
        <taxon>Stramenopiles</taxon>
        <taxon>Ochrophyta</taxon>
        <taxon>Bacillariophyta</taxon>
        <taxon>Coscinodiscophyceae</taxon>
        <taxon>Thalassiosirophycidae</taxon>
        <taxon>Stephanodiscales</taxon>
        <taxon>Stephanodiscaceae</taxon>
        <taxon>Cyclotella</taxon>
    </lineage>
</organism>
<evidence type="ECO:0000256" key="8">
    <source>
        <dbReference type="ARBA" id="ARBA00023210"/>
    </source>
</evidence>
<keyword evidence="5" id="KW-0547">Nucleotide-binding</keyword>
<comment type="similarity">
    <text evidence="2">Belongs to the TRAFAC class TrmE-Era-EngA-EngB-Septin-like GTPase superfamily. EngB GTPase family.</text>
</comment>
<dbReference type="InterPro" id="IPR006073">
    <property type="entry name" value="GTP-bd"/>
</dbReference>
<keyword evidence="13" id="KW-1185">Reference proteome</keyword>
<evidence type="ECO:0000256" key="7">
    <source>
        <dbReference type="ARBA" id="ARBA00023134"/>
    </source>
</evidence>
<dbReference type="InterPro" id="IPR030393">
    <property type="entry name" value="G_ENGB_dom"/>
</dbReference>
<keyword evidence="4" id="KW-0479">Metal-binding</keyword>
<dbReference type="CDD" id="cd01876">
    <property type="entry name" value="YihA_EngB"/>
    <property type="match status" value="1"/>
</dbReference>
<keyword evidence="9" id="KW-0131">Cell cycle</keyword>
<keyword evidence="3" id="KW-0132">Cell division</keyword>
<comment type="caution">
    <text evidence="12">The sequence shown here is derived from an EMBL/GenBank/DDBJ whole genome shotgun (WGS) entry which is preliminary data.</text>
</comment>
<keyword evidence="6" id="KW-0460">Magnesium</keyword>
<dbReference type="AlphaFoldDB" id="A0ABD3NXH1"/>
<proteinExistence type="inferred from homology"/>
<dbReference type="NCBIfam" id="TIGR03598">
    <property type="entry name" value="GTPase_YsxC"/>
    <property type="match status" value="1"/>
</dbReference>
<dbReference type="InterPro" id="IPR019987">
    <property type="entry name" value="GTP-bd_ribosome_bio_YsxC"/>
</dbReference>
<evidence type="ECO:0000313" key="13">
    <source>
        <dbReference type="Proteomes" id="UP001516023"/>
    </source>
</evidence>
<feature type="region of interest" description="Disordered" evidence="10">
    <location>
        <begin position="25"/>
        <end position="103"/>
    </location>
</feature>
<evidence type="ECO:0000259" key="11">
    <source>
        <dbReference type="PROSITE" id="PS51706"/>
    </source>
</evidence>
<feature type="domain" description="EngB-type G" evidence="11">
    <location>
        <begin position="185"/>
        <end position="371"/>
    </location>
</feature>
<feature type="region of interest" description="Disordered" evidence="10">
    <location>
        <begin position="461"/>
        <end position="482"/>
    </location>
</feature>
<feature type="compositionally biased region" description="Basic residues" evidence="10">
    <location>
        <begin position="28"/>
        <end position="57"/>
    </location>
</feature>
<gene>
    <name evidence="12" type="ORF">HJC23_004340</name>
</gene>
<dbReference type="Gene3D" id="3.40.50.300">
    <property type="entry name" value="P-loop containing nucleotide triphosphate hydrolases"/>
    <property type="match status" value="1"/>
</dbReference>
<dbReference type="Pfam" id="PF01926">
    <property type="entry name" value="MMR_HSR1"/>
    <property type="match status" value="1"/>
</dbReference>
<evidence type="ECO:0000256" key="9">
    <source>
        <dbReference type="ARBA" id="ARBA00023306"/>
    </source>
</evidence>
<sequence>MLSFSTKILQADQSKNYLRTYMAVGGVHGKKKRMLEAGKKKKTKNPNRPTGKHKKTSKRDSTQEGKKSSTSKIKTSSPKPKVSVLGDAKAPGPPWQVMGEKDMKKNVEAERIRRERINLGIDSTSIGKSGMDEQRMKADVSGSNRLISAKDRAMLNWKRFNPLTAPSELVLFGSYLSKQFPPSLGVPEVAFLGRSNVGKSSLLNRLVNKAGGETARVGKTPGATASVNLYALLSASSKGGSGEGKPILGFADLPGFGYAKLSKEIKESVEEAAERYLGRRRELALGILLVDSRRVPSADDRAVLAALFDMGVPIVVVATKSDKLNANEIEPAMKSIREGLGLPDGQPLRVSGVTGEGVRELWRIILDACETRVSELKSAIEEGRDDGGALRILADEDDAADDFYDDYEDENEDEYFEDGEDIAYDQGYDWIQSEGAIGGDDAEGEFYDNFYDNDEAYIDDDDFGVDANRRSNAENEERQRSEKEYMKLKNLKKVAREMEKRGEI</sequence>
<evidence type="ECO:0000256" key="5">
    <source>
        <dbReference type="ARBA" id="ARBA00022741"/>
    </source>
</evidence>
<dbReference type="HAMAP" id="MF_00321">
    <property type="entry name" value="GTPase_EngB"/>
    <property type="match status" value="1"/>
</dbReference>
<dbReference type="PANTHER" id="PTHR11649">
    <property type="entry name" value="MSS1/TRME-RELATED GTP-BINDING PROTEIN"/>
    <property type="match status" value="1"/>
</dbReference>
<dbReference type="Proteomes" id="UP001516023">
    <property type="component" value="Unassembled WGS sequence"/>
</dbReference>
<evidence type="ECO:0000313" key="12">
    <source>
        <dbReference type="EMBL" id="KAL3780403.1"/>
    </source>
</evidence>
<evidence type="ECO:0000256" key="3">
    <source>
        <dbReference type="ARBA" id="ARBA00022618"/>
    </source>
</evidence>
<evidence type="ECO:0000256" key="1">
    <source>
        <dbReference type="ARBA" id="ARBA00001946"/>
    </source>
</evidence>
<evidence type="ECO:0000256" key="10">
    <source>
        <dbReference type="SAM" id="MobiDB-lite"/>
    </source>
</evidence>
<dbReference type="PROSITE" id="PS51706">
    <property type="entry name" value="G_ENGB"/>
    <property type="match status" value="1"/>
</dbReference>
<evidence type="ECO:0000256" key="6">
    <source>
        <dbReference type="ARBA" id="ARBA00022842"/>
    </source>
</evidence>
<name>A0ABD3NXH1_9STRA</name>
<dbReference type="GO" id="GO:0046872">
    <property type="term" value="F:metal ion binding"/>
    <property type="evidence" value="ECO:0007669"/>
    <property type="project" value="UniProtKB-KW"/>
</dbReference>
<evidence type="ECO:0000256" key="4">
    <source>
        <dbReference type="ARBA" id="ARBA00022723"/>
    </source>
</evidence>
<dbReference type="InterPro" id="IPR027417">
    <property type="entry name" value="P-loop_NTPase"/>
</dbReference>
<keyword evidence="8" id="KW-0717">Septation</keyword>
<feature type="compositionally biased region" description="Low complexity" evidence="10">
    <location>
        <begin position="68"/>
        <end position="84"/>
    </location>
</feature>
<feature type="compositionally biased region" description="Basic and acidic residues" evidence="10">
    <location>
        <begin position="58"/>
        <end position="67"/>
    </location>
</feature>
<feature type="compositionally biased region" description="Basic and acidic residues" evidence="10">
    <location>
        <begin position="467"/>
        <end position="482"/>
    </location>
</feature>
<comment type="cofactor">
    <cofactor evidence="1">
        <name>Mg(2+)</name>
        <dbReference type="ChEBI" id="CHEBI:18420"/>
    </cofactor>
</comment>
<dbReference type="EMBL" id="JABMIG020000350">
    <property type="protein sequence ID" value="KAL3780403.1"/>
    <property type="molecule type" value="Genomic_DNA"/>
</dbReference>
<dbReference type="GO" id="GO:0051301">
    <property type="term" value="P:cell division"/>
    <property type="evidence" value="ECO:0007669"/>
    <property type="project" value="UniProtKB-KW"/>
</dbReference>
<dbReference type="SUPFAM" id="SSF52540">
    <property type="entry name" value="P-loop containing nucleoside triphosphate hydrolases"/>
    <property type="match status" value="1"/>
</dbReference>
<reference evidence="12 13" key="1">
    <citation type="journal article" date="2020" name="G3 (Bethesda)">
        <title>Improved Reference Genome for Cyclotella cryptica CCMP332, a Model for Cell Wall Morphogenesis, Salinity Adaptation, and Lipid Production in Diatoms (Bacillariophyta).</title>
        <authorList>
            <person name="Roberts W.R."/>
            <person name="Downey K.M."/>
            <person name="Ruck E.C."/>
            <person name="Traller J.C."/>
            <person name="Alverson A.J."/>
        </authorList>
    </citation>
    <scope>NUCLEOTIDE SEQUENCE [LARGE SCALE GENOMIC DNA]</scope>
    <source>
        <strain evidence="12 13">CCMP332</strain>
    </source>
</reference>
<accession>A0ABD3NXH1</accession>
<dbReference type="GO" id="GO:0005525">
    <property type="term" value="F:GTP binding"/>
    <property type="evidence" value="ECO:0007669"/>
    <property type="project" value="UniProtKB-KW"/>
</dbReference>
<dbReference type="PANTHER" id="PTHR11649:SF13">
    <property type="entry name" value="ENGB-TYPE G DOMAIN-CONTAINING PROTEIN"/>
    <property type="match status" value="1"/>
</dbReference>
<protein>
    <recommendedName>
        <fullName evidence="11">EngB-type G domain-containing protein</fullName>
    </recommendedName>
</protein>